<dbReference type="Proteomes" id="UP001596043">
    <property type="component" value="Unassembled WGS sequence"/>
</dbReference>
<keyword evidence="2" id="KW-0413">Isomerase</keyword>
<feature type="domain" description="Xylose isomerase-like TIM barrel" evidence="1">
    <location>
        <begin position="71"/>
        <end position="318"/>
    </location>
</feature>
<dbReference type="EMBL" id="JBHSFV010000019">
    <property type="protein sequence ID" value="MFC4636435.1"/>
    <property type="molecule type" value="Genomic_DNA"/>
</dbReference>
<evidence type="ECO:0000313" key="3">
    <source>
        <dbReference type="Proteomes" id="UP001596043"/>
    </source>
</evidence>
<proteinExistence type="predicted"/>
<dbReference type="SUPFAM" id="SSF51658">
    <property type="entry name" value="Xylose isomerase-like"/>
    <property type="match status" value="1"/>
</dbReference>
<dbReference type="InterPro" id="IPR050312">
    <property type="entry name" value="IolE/XylAMocC-like"/>
</dbReference>
<name>A0ABV9I2T5_9FLAO</name>
<dbReference type="RefSeq" id="WP_379982623.1">
    <property type="nucleotide sequence ID" value="NZ_JBHSFV010000019.1"/>
</dbReference>
<gene>
    <name evidence="2" type="ORF">ACFO3O_21185</name>
</gene>
<organism evidence="2 3">
    <name type="scientific">Dokdonia ponticola</name>
    <dbReference type="NCBI Taxonomy" id="2041041"/>
    <lineage>
        <taxon>Bacteria</taxon>
        <taxon>Pseudomonadati</taxon>
        <taxon>Bacteroidota</taxon>
        <taxon>Flavobacteriia</taxon>
        <taxon>Flavobacteriales</taxon>
        <taxon>Flavobacteriaceae</taxon>
        <taxon>Dokdonia</taxon>
    </lineage>
</organism>
<evidence type="ECO:0000259" key="1">
    <source>
        <dbReference type="Pfam" id="PF01261"/>
    </source>
</evidence>
<sequence>MKNYFTITLVCVLTLISCKNEVKTAEESTQKEVAMTDVVTTENDYKFSLAQWSLHEPFQDGSMDPMDFATIAKDLGYTGVEYVTQLYPQVKDKTNYRETVMTLAAELKKRSDAAGMENVLLMVDNDGELADPDPAKRAEAIETHKIWMDAAALMGAHSIRANLFGEEDPEKWHTISVASLKELATYGEDKGVSILIENHGGWSSDGAKLAAVMKEVNMPTAGTLPDFGNFCVKREGGARWGAPCVEEYDTYKGMKELMSYAKGVSAKSYNFDENGDETKLDYGRIMQIVKDAGFKGYVGIEYEGPLEDPKEGIKLTKALVEKSITNLK</sequence>
<protein>
    <submittedName>
        <fullName evidence="2">Sugar phosphate isomerase/epimerase family protein</fullName>
    </submittedName>
</protein>
<dbReference type="InterPro" id="IPR036237">
    <property type="entry name" value="Xyl_isomerase-like_sf"/>
</dbReference>
<reference evidence="3" key="1">
    <citation type="journal article" date="2019" name="Int. J. Syst. Evol. Microbiol.">
        <title>The Global Catalogue of Microorganisms (GCM) 10K type strain sequencing project: providing services to taxonomists for standard genome sequencing and annotation.</title>
        <authorList>
            <consortium name="The Broad Institute Genomics Platform"/>
            <consortium name="The Broad Institute Genome Sequencing Center for Infectious Disease"/>
            <person name="Wu L."/>
            <person name="Ma J."/>
        </authorList>
    </citation>
    <scope>NUCLEOTIDE SEQUENCE [LARGE SCALE GENOMIC DNA]</scope>
    <source>
        <strain evidence="3">YJ-61-S</strain>
    </source>
</reference>
<dbReference type="PANTHER" id="PTHR12110">
    <property type="entry name" value="HYDROXYPYRUVATE ISOMERASE"/>
    <property type="match status" value="1"/>
</dbReference>
<dbReference type="Gene3D" id="3.20.20.150">
    <property type="entry name" value="Divalent-metal-dependent TIM barrel enzymes"/>
    <property type="match status" value="1"/>
</dbReference>
<comment type="caution">
    <text evidence="2">The sequence shown here is derived from an EMBL/GenBank/DDBJ whole genome shotgun (WGS) entry which is preliminary data.</text>
</comment>
<accession>A0ABV9I2T5</accession>
<evidence type="ECO:0000313" key="2">
    <source>
        <dbReference type="EMBL" id="MFC4636435.1"/>
    </source>
</evidence>
<keyword evidence="3" id="KW-1185">Reference proteome</keyword>
<dbReference type="PROSITE" id="PS51257">
    <property type="entry name" value="PROKAR_LIPOPROTEIN"/>
    <property type="match status" value="1"/>
</dbReference>
<dbReference type="PANTHER" id="PTHR12110:SF53">
    <property type="entry name" value="BLR5974 PROTEIN"/>
    <property type="match status" value="1"/>
</dbReference>
<dbReference type="GO" id="GO:0016853">
    <property type="term" value="F:isomerase activity"/>
    <property type="evidence" value="ECO:0007669"/>
    <property type="project" value="UniProtKB-KW"/>
</dbReference>
<dbReference type="Pfam" id="PF01261">
    <property type="entry name" value="AP_endonuc_2"/>
    <property type="match status" value="1"/>
</dbReference>
<dbReference type="InterPro" id="IPR013022">
    <property type="entry name" value="Xyl_isomerase-like_TIM-brl"/>
</dbReference>